<dbReference type="AlphaFoldDB" id="A0A6J4L5W7"/>
<feature type="compositionally biased region" description="Basic residues" evidence="1">
    <location>
        <begin position="217"/>
        <end position="234"/>
    </location>
</feature>
<feature type="compositionally biased region" description="Basic and acidic residues" evidence="1">
    <location>
        <begin position="164"/>
        <end position="174"/>
    </location>
</feature>
<dbReference type="EMBL" id="CADCUH010000032">
    <property type="protein sequence ID" value="CAA9324710.1"/>
    <property type="molecule type" value="Genomic_DNA"/>
</dbReference>
<feature type="compositionally biased region" description="Low complexity" evidence="1">
    <location>
        <begin position="86"/>
        <end position="99"/>
    </location>
</feature>
<protein>
    <submittedName>
        <fullName evidence="2">D-beta-hydroxybutyrate dehydrogenase</fullName>
        <ecNumber evidence="2">1.1.1.30</ecNumber>
    </submittedName>
</protein>
<feature type="compositionally biased region" description="Basic and acidic residues" evidence="1">
    <location>
        <begin position="53"/>
        <end position="63"/>
    </location>
</feature>
<sequence length="252" mass="27764">AHLLRPAVRPSRTGDGCGERHRRRCRRPARRRGCRGAPAGPRRRGGGEGGRPGARDAARGRPDRRGRHRRDRPRGRRPRQQRRGAARGPGPRARARAVPAHPPPDAGGALPAGTAAAAGDVRPWLGPARARLQRPRPPRVAVQGGVRQRQARAGGALQGHRAGGCRDRGHEQHRVPRLRPHPAGRGPARRPGAHPRGRRGRGARLRPPGPHPGQAARRARGGRRGRRVPLRPRLHVRDRLVVHPRRRMDRRL</sequence>
<feature type="compositionally biased region" description="Basic residues" evidence="1">
    <location>
        <begin position="20"/>
        <end position="34"/>
    </location>
</feature>
<gene>
    <name evidence="2" type="ORF">AVDCRST_MAG36-437</name>
</gene>
<feature type="compositionally biased region" description="Low complexity" evidence="1">
    <location>
        <begin position="106"/>
        <end position="130"/>
    </location>
</feature>
<accession>A0A6J4L5W7</accession>
<reference evidence="2" key="1">
    <citation type="submission" date="2020-02" db="EMBL/GenBank/DDBJ databases">
        <authorList>
            <person name="Meier V. D."/>
        </authorList>
    </citation>
    <scope>NUCLEOTIDE SEQUENCE</scope>
    <source>
        <strain evidence="2">AVDCRST_MAG36</strain>
    </source>
</reference>
<dbReference type="EC" id="1.1.1.30" evidence="2"/>
<feature type="compositionally biased region" description="Low complexity" evidence="1">
    <location>
        <begin position="139"/>
        <end position="160"/>
    </location>
</feature>
<feature type="region of interest" description="Disordered" evidence="1">
    <location>
        <begin position="1"/>
        <end position="234"/>
    </location>
</feature>
<name>A0A6J4L5W7_9ACTN</name>
<dbReference type="GO" id="GO:0003858">
    <property type="term" value="F:3-hydroxybutyrate dehydrogenase activity"/>
    <property type="evidence" value="ECO:0007669"/>
    <property type="project" value="UniProtKB-EC"/>
</dbReference>
<evidence type="ECO:0000256" key="1">
    <source>
        <dbReference type="SAM" id="MobiDB-lite"/>
    </source>
</evidence>
<keyword evidence="2" id="KW-0560">Oxidoreductase</keyword>
<organism evidence="2">
    <name type="scientific">uncultured Nocardioidaceae bacterium</name>
    <dbReference type="NCBI Taxonomy" id="253824"/>
    <lineage>
        <taxon>Bacteria</taxon>
        <taxon>Bacillati</taxon>
        <taxon>Actinomycetota</taxon>
        <taxon>Actinomycetes</taxon>
        <taxon>Propionibacteriales</taxon>
        <taxon>Nocardioidaceae</taxon>
        <taxon>environmental samples</taxon>
    </lineage>
</organism>
<feature type="compositionally biased region" description="Basic residues" evidence="1">
    <location>
        <begin position="64"/>
        <end position="85"/>
    </location>
</feature>
<feature type="non-terminal residue" evidence="2">
    <location>
        <position position="1"/>
    </location>
</feature>
<proteinExistence type="predicted"/>
<evidence type="ECO:0000313" key="2">
    <source>
        <dbReference type="EMBL" id="CAA9324710.1"/>
    </source>
</evidence>
<feature type="compositionally biased region" description="Basic residues" evidence="1">
    <location>
        <begin position="175"/>
        <end position="204"/>
    </location>
</feature>
<feature type="non-terminal residue" evidence="2">
    <location>
        <position position="252"/>
    </location>
</feature>